<reference evidence="1" key="1">
    <citation type="submission" date="2011-11" db="EMBL/GenBank/DDBJ databases">
        <authorList>
            <person name="Summers A.O."/>
            <person name="Wireman J."/>
            <person name="Williams L.E."/>
        </authorList>
    </citation>
    <scope>NUCLEOTIDE SEQUENCE</scope>
    <source>
        <strain evidence="1">CG103</strain>
        <plasmid evidence="1">pCG103-32</plasmid>
    </source>
</reference>
<protein>
    <submittedName>
        <fullName evidence="1">Uncharacterized protein</fullName>
    </submittedName>
</protein>
<accession>H2ERR0</accession>
<dbReference type="RefSeq" id="WP_014343574.1">
    <property type="nucleotide sequence ID" value="NC_016850.1"/>
</dbReference>
<evidence type="ECO:0000313" key="1">
    <source>
        <dbReference type="EMBL" id="AEY78077.1"/>
    </source>
</evidence>
<keyword evidence="1" id="KW-0614">Plasmid</keyword>
<proteinExistence type="predicted"/>
<dbReference type="AlphaFoldDB" id="H2ERR0"/>
<geneLocation type="plasmid" evidence="1">
    <name>pCG103-32</name>
</geneLocation>
<organism evidence="1">
    <name type="scientific">Aliivibrio fischeri</name>
    <name type="common">Vibrio fischeri</name>
    <dbReference type="NCBI Taxonomy" id="668"/>
    <lineage>
        <taxon>Bacteria</taxon>
        <taxon>Pseudomonadati</taxon>
        <taxon>Pseudomonadota</taxon>
        <taxon>Gammaproteobacteria</taxon>
        <taxon>Vibrionales</taxon>
        <taxon>Vibrionaceae</taxon>
        <taxon>Aliivibrio</taxon>
    </lineage>
</organism>
<dbReference type="EMBL" id="JQ031550">
    <property type="protein sequence ID" value="AEY78077.1"/>
    <property type="molecule type" value="Genomic_DNA"/>
</dbReference>
<name>H2ERR0_ALIFS</name>
<sequence length="115" mass="13406">MFDLGSLIEAWEQPYKLECTLIADQVFSGDIYQHRKEAGQIGSKHDAYFNVNHFRSHVGRFAFINDETAKSGKKTIIRERQFGEIIWDREKNILIATHYGTSISREMIYSCMKID</sequence>